<dbReference type="CDD" id="cd03258">
    <property type="entry name" value="ABC_MetN_methionine_transporter"/>
    <property type="match status" value="1"/>
</dbReference>
<dbReference type="OrthoDB" id="9804199at2"/>
<dbReference type="InterPro" id="IPR041701">
    <property type="entry name" value="MetN_ABC"/>
</dbReference>
<keyword evidence="7" id="KW-0029">Amino-acid transport</keyword>
<dbReference type="GO" id="GO:0005886">
    <property type="term" value="C:plasma membrane"/>
    <property type="evidence" value="ECO:0007669"/>
    <property type="project" value="UniProtKB-ARBA"/>
</dbReference>
<evidence type="ECO:0000313" key="10">
    <source>
        <dbReference type="EMBL" id="MZP43399.1"/>
    </source>
</evidence>
<dbReference type="InterPro" id="IPR003593">
    <property type="entry name" value="AAA+_ATPase"/>
</dbReference>
<dbReference type="SUPFAM" id="SSF52540">
    <property type="entry name" value="P-loop containing nucleoside triphosphate hydrolases"/>
    <property type="match status" value="1"/>
</dbReference>
<proteinExistence type="inferred from homology"/>
<comment type="similarity">
    <text evidence="1">Belongs to the ABC transporter superfamily.</text>
</comment>
<evidence type="ECO:0000256" key="1">
    <source>
        <dbReference type="ARBA" id="ARBA00005417"/>
    </source>
</evidence>
<keyword evidence="6" id="KW-1278">Translocase</keyword>
<dbReference type="Proteomes" id="UP000471031">
    <property type="component" value="Unassembled WGS sequence"/>
</dbReference>
<evidence type="ECO:0000256" key="5">
    <source>
        <dbReference type="ARBA" id="ARBA00022840"/>
    </source>
</evidence>
<protein>
    <submittedName>
        <fullName evidence="10">ATP-binding cassette domain-containing protein</fullName>
    </submittedName>
</protein>
<dbReference type="PANTHER" id="PTHR43166:SF30">
    <property type="entry name" value="METHIONINE IMPORT ATP-BINDING PROTEIN METN"/>
    <property type="match status" value="1"/>
</dbReference>
<evidence type="ECO:0000256" key="4">
    <source>
        <dbReference type="ARBA" id="ARBA00022741"/>
    </source>
</evidence>
<keyword evidence="8" id="KW-0472">Membrane</keyword>
<feature type="domain" description="ABC transporter" evidence="9">
    <location>
        <begin position="2"/>
        <end position="241"/>
    </location>
</feature>
<dbReference type="AlphaFoldDB" id="A0A845LFL8"/>
<dbReference type="SMART" id="SM00930">
    <property type="entry name" value="NIL"/>
    <property type="match status" value="1"/>
</dbReference>
<dbReference type="RefSeq" id="WP_161261958.1">
    <property type="nucleotide sequence ID" value="NZ_JAFBDC010000016.1"/>
</dbReference>
<evidence type="ECO:0000313" key="11">
    <source>
        <dbReference type="Proteomes" id="UP000471031"/>
    </source>
</evidence>
<dbReference type="SUPFAM" id="SSF55021">
    <property type="entry name" value="ACT-like"/>
    <property type="match status" value="1"/>
</dbReference>
<dbReference type="PANTHER" id="PTHR43166">
    <property type="entry name" value="AMINO ACID IMPORT ATP-BINDING PROTEIN"/>
    <property type="match status" value="1"/>
</dbReference>
<comment type="caution">
    <text evidence="10">The sequence shown here is derived from an EMBL/GenBank/DDBJ whole genome shotgun (WGS) entry which is preliminary data.</text>
</comment>
<dbReference type="Pfam" id="PF09383">
    <property type="entry name" value="NIL"/>
    <property type="match status" value="1"/>
</dbReference>
<dbReference type="GO" id="GO:0006865">
    <property type="term" value="P:amino acid transport"/>
    <property type="evidence" value="ECO:0007669"/>
    <property type="project" value="UniProtKB-KW"/>
</dbReference>
<keyword evidence="3" id="KW-1003">Cell membrane</keyword>
<keyword evidence="2" id="KW-0813">Transport</keyword>
<dbReference type="InterPro" id="IPR003439">
    <property type="entry name" value="ABC_transporter-like_ATP-bd"/>
</dbReference>
<dbReference type="InterPro" id="IPR045865">
    <property type="entry name" value="ACT-like_dom_sf"/>
</dbReference>
<dbReference type="GO" id="GO:0016887">
    <property type="term" value="F:ATP hydrolysis activity"/>
    <property type="evidence" value="ECO:0007669"/>
    <property type="project" value="InterPro"/>
</dbReference>
<dbReference type="EMBL" id="WXEX01000007">
    <property type="protein sequence ID" value="MZP43399.1"/>
    <property type="molecule type" value="Genomic_DNA"/>
</dbReference>
<dbReference type="PROSITE" id="PS50893">
    <property type="entry name" value="ABC_TRANSPORTER_2"/>
    <property type="match status" value="1"/>
</dbReference>
<evidence type="ECO:0000256" key="3">
    <source>
        <dbReference type="ARBA" id="ARBA00022475"/>
    </source>
</evidence>
<name>A0A845LFL8_HELGE</name>
<dbReference type="Gene3D" id="3.40.50.300">
    <property type="entry name" value="P-loop containing nucleotide triphosphate hydrolases"/>
    <property type="match status" value="1"/>
</dbReference>
<dbReference type="GO" id="GO:0005524">
    <property type="term" value="F:ATP binding"/>
    <property type="evidence" value="ECO:0007669"/>
    <property type="project" value="UniProtKB-KW"/>
</dbReference>
<organism evidence="10 11">
    <name type="scientific">Heliomicrobium gestii</name>
    <name type="common">Heliobacterium gestii</name>
    <dbReference type="NCBI Taxonomy" id="2699"/>
    <lineage>
        <taxon>Bacteria</taxon>
        <taxon>Bacillati</taxon>
        <taxon>Bacillota</taxon>
        <taxon>Clostridia</taxon>
        <taxon>Eubacteriales</taxon>
        <taxon>Heliobacteriaceae</taxon>
        <taxon>Heliomicrobium</taxon>
    </lineage>
</organism>
<evidence type="ECO:0000256" key="7">
    <source>
        <dbReference type="ARBA" id="ARBA00022970"/>
    </source>
</evidence>
<dbReference type="InterPro" id="IPR050086">
    <property type="entry name" value="MetN_ABC_transporter-like"/>
</dbReference>
<dbReference type="SMART" id="SM00382">
    <property type="entry name" value="AAA"/>
    <property type="match status" value="1"/>
</dbReference>
<dbReference type="InterPro" id="IPR018449">
    <property type="entry name" value="NIL_domain"/>
</dbReference>
<evidence type="ECO:0000256" key="8">
    <source>
        <dbReference type="ARBA" id="ARBA00023136"/>
    </source>
</evidence>
<sequence>MIEISDLKKVFPTAGGPFTALDGINLTIPEGKIYGIIGPSGAGKSTLIRTINMLERPSEGRVVIDGEDITHFDEARLRALRQQIGMIFQHFNLLTSRTVGENIAFPLEIAGMPREQIQARVKELLPLVGLEDKEDTYVAHLSGGQKQRVGIARALANQPKILLCDEATSALDPQTTQSILRLIADINGRFNLTVVLITHEMQVIQEICDEVAFIEGGRIIEAGPVREVFTNPRSPVVKEFVRGALEGDKLRHLLDAGAFHRSSGGRLIRITFVGGATEEPLIASVIRRFGVDANILFGNIDTVRETPFGTLLLELTGEAVKVEEALAYICSRDVKVEVIDRD</sequence>
<dbReference type="InterPro" id="IPR017871">
    <property type="entry name" value="ABC_transporter-like_CS"/>
</dbReference>
<evidence type="ECO:0000256" key="6">
    <source>
        <dbReference type="ARBA" id="ARBA00022967"/>
    </source>
</evidence>
<accession>A0A845LFL8</accession>
<reference evidence="10 11" key="1">
    <citation type="submission" date="2020-01" db="EMBL/GenBank/DDBJ databases">
        <title>Whole genome sequence of Heliobacterium gestii DSM 11169.</title>
        <authorList>
            <person name="Kyndt J.A."/>
            <person name="Meyer T.E."/>
        </authorList>
    </citation>
    <scope>NUCLEOTIDE SEQUENCE [LARGE SCALE GENOMIC DNA]</scope>
    <source>
        <strain evidence="10 11">DSM 11169</strain>
    </source>
</reference>
<dbReference type="FunFam" id="3.40.50.300:FF:000056">
    <property type="entry name" value="Cell division ATP-binding protein FtsE"/>
    <property type="match status" value="1"/>
</dbReference>
<dbReference type="InterPro" id="IPR027417">
    <property type="entry name" value="P-loop_NTPase"/>
</dbReference>
<keyword evidence="5 10" id="KW-0067">ATP-binding</keyword>
<keyword evidence="4" id="KW-0547">Nucleotide-binding</keyword>
<dbReference type="Gene3D" id="3.30.70.260">
    <property type="match status" value="1"/>
</dbReference>
<evidence type="ECO:0000259" key="9">
    <source>
        <dbReference type="PROSITE" id="PS50893"/>
    </source>
</evidence>
<evidence type="ECO:0000256" key="2">
    <source>
        <dbReference type="ARBA" id="ARBA00022448"/>
    </source>
</evidence>
<dbReference type="Pfam" id="PF00005">
    <property type="entry name" value="ABC_tran"/>
    <property type="match status" value="1"/>
</dbReference>
<keyword evidence="11" id="KW-1185">Reference proteome</keyword>
<gene>
    <name evidence="10" type="ORF">GTO89_10135</name>
</gene>
<dbReference type="PROSITE" id="PS00211">
    <property type="entry name" value="ABC_TRANSPORTER_1"/>
    <property type="match status" value="1"/>
</dbReference>